<evidence type="ECO:0000256" key="1">
    <source>
        <dbReference type="SAM" id="MobiDB-lite"/>
    </source>
</evidence>
<name>A0ABR4P1U7_9HELO</name>
<evidence type="ECO:0000313" key="3">
    <source>
        <dbReference type="Proteomes" id="UP001629113"/>
    </source>
</evidence>
<proteinExistence type="predicted"/>
<organism evidence="2 3">
    <name type="scientific">Phlyctema vagabunda</name>
    <dbReference type="NCBI Taxonomy" id="108571"/>
    <lineage>
        <taxon>Eukaryota</taxon>
        <taxon>Fungi</taxon>
        <taxon>Dikarya</taxon>
        <taxon>Ascomycota</taxon>
        <taxon>Pezizomycotina</taxon>
        <taxon>Leotiomycetes</taxon>
        <taxon>Helotiales</taxon>
        <taxon>Dermateaceae</taxon>
        <taxon>Phlyctema</taxon>
    </lineage>
</organism>
<reference evidence="2 3" key="1">
    <citation type="submission" date="2024-06" db="EMBL/GenBank/DDBJ databases">
        <title>Complete genome of Phlyctema vagabunda strain 19-DSS-EL-015.</title>
        <authorList>
            <person name="Fiorenzani C."/>
        </authorList>
    </citation>
    <scope>NUCLEOTIDE SEQUENCE [LARGE SCALE GENOMIC DNA]</scope>
    <source>
        <strain evidence="2 3">19-DSS-EL-015</strain>
    </source>
</reference>
<feature type="compositionally biased region" description="Basic and acidic residues" evidence="1">
    <location>
        <begin position="53"/>
        <end position="67"/>
    </location>
</feature>
<feature type="compositionally biased region" description="Polar residues" evidence="1">
    <location>
        <begin position="120"/>
        <end position="131"/>
    </location>
</feature>
<gene>
    <name evidence="2" type="ORF">PVAG01_11260</name>
</gene>
<sequence length="172" mass="18676">MASPLEMAESVSVEKSPAVILLDNAAARYPTPSSLSRSADSEKNLEPRSSNANHDDNLQQDPEENRLSRAASTISDIDPELILQDQYASTFPQLNLSFFDSDLDFHEASPLIPTLEDIINSSGDSQNQESLRSAGYGECQESAPQISDILIGRTRSKPQSLNGMGSRSISYG</sequence>
<feature type="compositionally biased region" description="Polar residues" evidence="1">
    <location>
        <begin position="157"/>
        <end position="172"/>
    </location>
</feature>
<feature type="region of interest" description="Disordered" evidence="1">
    <location>
        <begin position="30"/>
        <end position="72"/>
    </location>
</feature>
<keyword evidence="3" id="KW-1185">Reference proteome</keyword>
<dbReference type="Proteomes" id="UP001629113">
    <property type="component" value="Unassembled WGS sequence"/>
</dbReference>
<feature type="region of interest" description="Disordered" evidence="1">
    <location>
        <begin position="145"/>
        <end position="172"/>
    </location>
</feature>
<accession>A0ABR4P1U7</accession>
<dbReference type="EMBL" id="JBFCZG010000011">
    <property type="protein sequence ID" value="KAL3417260.1"/>
    <property type="molecule type" value="Genomic_DNA"/>
</dbReference>
<protein>
    <submittedName>
        <fullName evidence="2">Uncharacterized protein</fullName>
    </submittedName>
</protein>
<comment type="caution">
    <text evidence="2">The sequence shown here is derived from an EMBL/GenBank/DDBJ whole genome shotgun (WGS) entry which is preliminary data.</text>
</comment>
<feature type="region of interest" description="Disordered" evidence="1">
    <location>
        <begin position="120"/>
        <end position="139"/>
    </location>
</feature>
<evidence type="ECO:0000313" key="2">
    <source>
        <dbReference type="EMBL" id="KAL3417260.1"/>
    </source>
</evidence>